<dbReference type="SUPFAM" id="SSF47413">
    <property type="entry name" value="lambda repressor-like DNA-binding domains"/>
    <property type="match status" value="1"/>
</dbReference>
<reference evidence="2 3" key="1">
    <citation type="submission" date="2016-10" db="EMBL/GenBank/DDBJ databases">
        <authorList>
            <person name="de Groot N.N."/>
        </authorList>
    </citation>
    <scope>NUCLEOTIDE SEQUENCE [LARGE SCALE GENOMIC DNA]</scope>
    <source>
        <strain evidence="2 3">CGMCC 1.11147</strain>
    </source>
</reference>
<dbReference type="PROSITE" id="PS50943">
    <property type="entry name" value="HTH_CROC1"/>
    <property type="match status" value="1"/>
</dbReference>
<dbReference type="InterPro" id="IPR010982">
    <property type="entry name" value="Lambda_DNA-bd_dom_sf"/>
</dbReference>
<name>A0A1H0CED9_9ACTN</name>
<evidence type="ECO:0000313" key="2">
    <source>
        <dbReference type="EMBL" id="SDN56257.1"/>
    </source>
</evidence>
<protein>
    <submittedName>
        <fullName evidence="2">Helix-turn-helix domain-containing protein</fullName>
    </submittedName>
</protein>
<dbReference type="GO" id="GO:0003677">
    <property type="term" value="F:DNA binding"/>
    <property type="evidence" value="ECO:0007669"/>
    <property type="project" value="InterPro"/>
</dbReference>
<dbReference type="AlphaFoldDB" id="A0A1H0CED9"/>
<proteinExistence type="predicted"/>
<dbReference type="Proteomes" id="UP000199004">
    <property type="component" value="Unassembled WGS sequence"/>
</dbReference>
<feature type="domain" description="HTH cro/C1-type" evidence="1">
    <location>
        <begin position="23"/>
        <end position="80"/>
    </location>
</feature>
<evidence type="ECO:0000313" key="3">
    <source>
        <dbReference type="Proteomes" id="UP000199004"/>
    </source>
</evidence>
<dbReference type="SMART" id="SM00530">
    <property type="entry name" value="HTH_XRE"/>
    <property type="match status" value="1"/>
</dbReference>
<organism evidence="2 3">
    <name type="scientific">Nocardioides szechwanensis</name>
    <dbReference type="NCBI Taxonomy" id="1005944"/>
    <lineage>
        <taxon>Bacteria</taxon>
        <taxon>Bacillati</taxon>
        <taxon>Actinomycetota</taxon>
        <taxon>Actinomycetes</taxon>
        <taxon>Propionibacteriales</taxon>
        <taxon>Nocardioidaceae</taxon>
        <taxon>Nocardioides</taxon>
    </lineage>
</organism>
<evidence type="ECO:0000259" key="1">
    <source>
        <dbReference type="PROSITE" id="PS50943"/>
    </source>
</evidence>
<dbReference type="EMBL" id="FNIC01000003">
    <property type="protein sequence ID" value="SDN56257.1"/>
    <property type="molecule type" value="Genomic_DNA"/>
</dbReference>
<dbReference type="CDD" id="cd00093">
    <property type="entry name" value="HTH_XRE"/>
    <property type="match status" value="1"/>
</dbReference>
<keyword evidence="3" id="KW-1185">Reference proteome</keyword>
<dbReference type="Gene3D" id="1.10.260.40">
    <property type="entry name" value="lambda repressor-like DNA-binding domains"/>
    <property type="match status" value="1"/>
</dbReference>
<gene>
    <name evidence="2" type="ORF">SAMN05192576_2401</name>
</gene>
<dbReference type="InterPro" id="IPR001387">
    <property type="entry name" value="Cro/C1-type_HTH"/>
</dbReference>
<accession>A0A1H0CED9</accession>
<dbReference type="STRING" id="1005944.SAMN05192576_2401"/>
<sequence length="111" mass="11646">MAKKTRAPLPATLDALAVLGAQIAAARREVGWTAAELAERVGASAPVISRIENGHATTQIGTVFDAAVLCGVPLFTPDAVTLSRLAASSRTQLALLPSRVRPQRVDLDDDF</sequence>
<dbReference type="Pfam" id="PF13560">
    <property type="entry name" value="HTH_31"/>
    <property type="match status" value="1"/>
</dbReference>